<comment type="caution">
    <text evidence="2">The sequence shown here is derived from an EMBL/GenBank/DDBJ whole genome shotgun (WGS) entry which is preliminary data.</text>
</comment>
<name>A0ABN9QLQ4_9DINO</name>
<gene>
    <name evidence="2" type="ORF">PCOR1329_LOCUS12873</name>
</gene>
<feature type="non-terminal residue" evidence="2">
    <location>
        <position position="1"/>
    </location>
</feature>
<evidence type="ECO:0008006" key="4">
    <source>
        <dbReference type="Google" id="ProtNLM"/>
    </source>
</evidence>
<evidence type="ECO:0000256" key="1">
    <source>
        <dbReference type="SAM" id="MobiDB-lite"/>
    </source>
</evidence>
<reference evidence="2" key="1">
    <citation type="submission" date="2023-10" db="EMBL/GenBank/DDBJ databases">
        <authorList>
            <person name="Chen Y."/>
            <person name="Shah S."/>
            <person name="Dougan E. K."/>
            <person name="Thang M."/>
            <person name="Chan C."/>
        </authorList>
    </citation>
    <scope>NUCLEOTIDE SEQUENCE [LARGE SCALE GENOMIC DNA]</scope>
</reference>
<dbReference type="EMBL" id="CAUYUJ010003780">
    <property type="protein sequence ID" value="CAK0806765.1"/>
    <property type="molecule type" value="Genomic_DNA"/>
</dbReference>
<evidence type="ECO:0000313" key="3">
    <source>
        <dbReference type="Proteomes" id="UP001189429"/>
    </source>
</evidence>
<proteinExistence type="predicted"/>
<evidence type="ECO:0000313" key="2">
    <source>
        <dbReference type="EMBL" id="CAK0806765.1"/>
    </source>
</evidence>
<organism evidence="2 3">
    <name type="scientific">Prorocentrum cordatum</name>
    <dbReference type="NCBI Taxonomy" id="2364126"/>
    <lineage>
        <taxon>Eukaryota</taxon>
        <taxon>Sar</taxon>
        <taxon>Alveolata</taxon>
        <taxon>Dinophyceae</taxon>
        <taxon>Prorocentrales</taxon>
        <taxon>Prorocentraceae</taxon>
        <taxon>Prorocentrum</taxon>
    </lineage>
</organism>
<sequence>PFSNQDELTRLAQLLLSTVALLCFQAPPERTSLAATMRALAGFLTGAWLIALALAQTDDCWDNDNCDAKDDEQALLQRTHQTILQHQPGQTCSSPPPTINGYNCRHCCPDQCDQVGHPECYVGGGGGGTTNPATPSTPGDQECSSPPPTINGYNCRHCCPDQCDQVGHPECYVGGGGGGTTNPATPSTPGDQECSSPPPTINGYNCRHCCPDQCDQVGHPECYVGGGGGGTTNPATPSTPGDQECSSPPPTINGYNCRHCCPDQCDQVGHPECYVGGGGGGTTNPATPSTPGDQECSSPPPTINGYNCRHCCPDQCDQVGHPECYVGGGGGDTTPGFPGAPEGFPGGFPGGFPDGVPGVPGGFPDGLP</sequence>
<accession>A0ABN9QLQ4</accession>
<protein>
    <recommendedName>
        <fullName evidence="4">Subtilisin</fullName>
    </recommendedName>
</protein>
<keyword evidence="3" id="KW-1185">Reference proteome</keyword>
<feature type="region of interest" description="Disordered" evidence="1">
    <location>
        <begin position="347"/>
        <end position="368"/>
    </location>
</feature>
<dbReference type="Proteomes" id="UP001189429">
    <property type="component" value="Unassembled WGS sequence"/>
</dbReference>